<feature type="transmembrane region" description="Helical" evidence="5">
    <location>
        <begin position="70"/>
        <end position="87"/>
    </location>
</feature>
<dbReference type="InterPro" id="IPR011701">
    <property type="entry name" value="MFS"/>
</dbReference>
<dbReference type="InterPro" id="IPR036259">
    <property type="entry name" value="MFS_trans_sf"/>
</dbReference>
<dbReference type="KEGG" id="pais:PFX98_03100"/>
<reference evidence="7" key="1">
    <citation type="submission" date="2023-01" db="EMBL/GenBank/DDBJ databases">
        <title>Whole genome sequence of Paucibacter sp. S2-9 isolated from pond sediment.</title>
        <authorList>
            <person name="Jung J.Y."/>
        </authorList>
    </citation>
    <scope>NUCLEOTIDE SEQUENCE</scope>
    <source>
        <strain evidence="7">S2-9</strain>
    </source>
</reference>
<keyword evidence="8" id="KW-1185">Reference proteome</keyword>
<keyword evidence="3 5" id="KW-1133">Transmembrane helix</keyword>
<feature type="transmembrane region" description="Helical" evidence="5">
    <location>
        <begin position="157"/>
        <end position="178"/>
    </location>
</feature>
<proteinExistence type="predicted"/>
<comment type="subcellular location">
    <subcellularLocation>
        <location evidence="1">Membrane</location>
        <topology evidence="1">Multi-pass membrane protein</topology>
    </subcellularLocation>
</comment>
<evidence type="ECO:0000256" key="2">
    <source>
        <dbReference type="ARBA" id="ARBA00022692"/>
    </source>
</evidence>
<dbReference type="GO" id="GO:0022857">
    <property type="term" value="F:transmembrane transporter activity"/>
    <property type="evidence" value="ECO:0007669"/>
    <property type="project" value="InterPro"/>
</dbReference>
<dbReference type="PANTHER" id="PTHR23526:SF4">
    <property type="entry name" value="INTEGRAL MEMBRANE TRANSPORT PROTEIN"/>
    <property type="match status" value="1"/>
</dbReference>
<dbReference type="PRINTS" id="PR01035">
    <property type="entry name" value="TCRTETA"/>
</dbReference>
<dbReference type="InterPro" id="IPR052528">
    <property type="entry name" value="Sugar_transport-like"/>
</dbReference>
<evidence type="ECO:0000256" key="1">
    <source>
        <dbReference type="ARBA" id="ARBA00004141"/>
    </source>
</evidence>
<dbReference type="PANTHER" id="PTHR23526">
    <property type="entry name" value="INTEGRAL MEMBRANE TRANSPORT PROTEIN-RELATED"/>
    <property type="match status" value="1"/>
</dbReference>
<feature type="transmembrane region" description="Helical" evidence="5">
    <location>
        <begin position="235"/>
        <end position="257"/>
    </location>
</feature>
<evidence type="ECO:0000256" key="5">
    <source>
        <dbReference type="SAM" id="Phobius"/>
    </source>
</evidence>
<feature type="transmembrane region" description="Helical" evidence="5">
    <location>
        <begin position="207"/>
        <end position="229"/>
    </location>
</feature>
<accession>A0AA95NMM8</accession>
<feature type="transmembrane region" description="Helical" evidence="5">
    <location>
        <begin position="269"/>
        <end position="302"/>
    </location>
</feature>
<dbReference type="Proteomes" id="UP001177769">
    <property type="component" value="Chromosome"/>
</dbReference>
<evidence type="ECO:0000256" key="4">
    <source>
        <dbReference type="ARBA" id="ARBA00023136"/>
    </source>
</evidence>
<feature type="transmembrane region" description="Helical" evidence="5">
    <location>
        <begin position="36"/>
        <end position="58"/>
    </location>
</feature>
<dbReference type="InterPro" id="IPR001958">
    <property type="entry name" value="Tet-R_TetA/multi-R_MdtG-like"/>
</dbReference>
<keyword evidence="4 5" id="KW-0472">Membrane</keyword>
<protein>
    <submittedName>
        <fullName evidence="7">MFS transporter</fullName>
    </submittedName>
</protein>
<dbReference type="RefSeq" id="WP_285233709.1">
    <property type="nucleotide sequence ID" value="NZ_CP116346.1"/>
</dbReference>
<dbReference type="SUPFAM" id="SSF103473">
    <property type="entry name" value="MFS general substrate transporter"/>
    <property type="match status" value="1"/>
</dbReference>
<dbReference type="EMBL" id="CP116346">
    <property type="protein sequence ID" value="WIT12611.1"/>
    <property type="molecule type" value="Genomic_DNA"/>
</dbReference>
<feature type="transmembrane region" description="Helical" evidence="5">
    <location>
        <begin position="344"/>
        <end position="373"/>
    </location>
</feature>
<dbReference type="InterPro" id="IPR020846">
    <property type="entry name" value="MFS_dom"/>
</dbReference>
<dbReference type="PROSITE" id="PS50850">
    <property type="entry name" value="MFS"/>
    <property type="match status" value="1"/>
</dbReference>
<evidence type="ECO:0000259" key="6">
    <source>
        <dbReference type="PROSITE" id="PS50850"/>
    </source>
</evidence>
<evidence type="ECO:0000313" key="7">
    <source>
        <dbReference type="EMBL" id="WIT12611.1"/>
    </source>
</evidence>
<dbReference type="GO" id="GO:0016020">
    <property type="term" value="C:membrane"/>
    <property type="evidence" value="ECO:0007669"/>
    <property type="project" value="UniProtKB-SubCell"/>
</dbReference>
<evidence type="ECO:0000256" key="3">
    <source>
        <dbReference type="ARBA" id="ARBA00022989"/>
    </source>
</evidence>
<sequence length="378" mass="39622">MRPLPLIVILLVLNHVAFSGSRIAVALFAIKLGATPLIVGSLMATYALLPALLSVSVGRWIDRDGPNRPMLLGSAGVGLGTLLSFALPGLATLYLTAVLVGLAFMLINVAAYHAVGEMSLPEERPVNFSYVALGFSTSTFVAPMLTGLSIDALGYRAAFLILALFTVLPVTALAAGLLPAHQRHQSPQAKRAGHVFELLRDAPLRRLFIAMAILTVAWDIYNFAIPVYGSQIGLSASQIGIVMGAFAAATFVVRLAMPFIAQRLQPWPLLAGSLLTAGLAYVAMPFTRSVGMLMLLTFVLGLGLGGPQPMVLTLLHQAAPAGRAAEALGLRTTLINTSQTVMPLAFGALGAALGVTPLFWGMAGAMLLGSLYARRSPG</sequence>
<feature type="transmembrane region" description="Helical" evidence="5">
    <location>
        <begin position="127"/>
        <end position="145"/>
    </location>
</feature>
<gene>
    <name evidence="7" type="ORF">PFX98_03100</name>
</gene>
<feature type="domain" description="Major facilitator superfamily (MFS) profile" evidence="6">
    <location>
        <begin position="1"/>
        <end position="378"/>
    </location>
</feature>
<dbReference type="Gene3D" id="1.20.1250.20">
    <property type="entry name" value="MFS general substrate transporter like domains"/>
    <property type="match status" value="1"/>
</dbReference>
<keyword evidence="2 5" id="KW-0812">Transmembrane</keyword>
<feature type="transmembrane region" description="Helical" evidence="5">
    <location>
        <begin position="93"/>
        <end position="115"/>
    </location>
</feature>
<dbReference type="AlphaFoldDB" id="A0AA95NMM8"/>
<name>A0AA95NMM8_9BURK</name>
<evidence type="ECO:0000313" key="8">
    <source>
        <dbReference type="Proteomes" id="UP001177769"/>
    </source>
</evidence>
<dbReference type="Pfam" id="PF07690">
    <property type="entry name" value="MFS_1"/>
    <property type="match status" value="1"/>
</dbReference>
<organism evidence="7 8">
    <name type="scientific">Paucibacter sediminis</name>
    <dbReference type="NCBI Taxonomy" id="3019553"/>
    <lineage>
        <taxon>Bacteria</taxon>
        <taxon>Pseudomonadati</taxon>
        <taxon>Pseudomonadota</taxon>
        <taxon>Betaproteobacteria</taxon>
        <taxon>Burkholderiales</taxon>
        <taxon>Sphaerotilaceae</taxon>
        <taxon>Roseateles</taxon>
    </lineage>
</organism>